<protein>
    <submittedName>
        <fullName evidence="7">Transcriptional regulator, TetR family</fullName>
    </submittedName>
</protein>
<dbReference type="PROSITE" id="PS50977">
    <property type="entry name" value="HTH_TETR_2"/>
    <property type="match status" value="1"/>
</dbReference>
<keyword evidence="1" id="KW-0805">Transcription regulation</keyword>
<keyword evidence="3" id="KW-0804">Transcription</keyword>
<dbReference type="AlphaFoldDB" id="A0A1B1NA41"/>
<dbReference type="EMBL" id="CP014989">
    <property type="protein sequence ID" value="ANS78310.1"/>
    <property type="molecule type" value="Genomic_DNA"/>
</dbReference>
<evidence type="ECO:0000256" key="3">
    <source>
        <dbReference type="ARBA" id="ARBA00023163"/>
    </source>
</evidence>
<keyword evidence="8" id="KW-1185">Reference proteome</keyword>
<gene>
    <name evidence="7" type="ORF">SGUI_0914</name>
</gene>
<name>A0A1B1NA41_9MICO</name>
<dbReference type="PANTHER" id="PTHR30055">
    <property type="entry name" value="HTH-TYPE TRANSCRIPTIONAL REGULATOR RUTR"/>
    <property type="match status" value="1"/>
</dbReference>
<dbReference type="InterPro" id="IPR036271">
    <property type="entry name" value="Tet_transcr_reg_TetR-rel_C_sf"/>
</dbReference>
<evidence type="ECO:0000256" key="4">
    <source>
        <dbReference type="PROSITE-ProRule" id="PRU00335"/>
    </source>
</evidence>
<dbReference type="GO" id="GO:0003700">
    <property type="term" value="F:DNA-binding transcription factor activity"/>
    <property type="evidence" value="ECO:0007669"/>
    <property type="project" value="TreeGrafter"/>
</dbReference>
<dbReference type="GO" id="GO:0046677">
    <property type="term" value="P:response to antibiotic"/>
    <property type="evidence" value="ECO:0007669"/>
    <property type="project" value="InterPro"/>
</dbReference>
<accession>A0A1B1NA41</accession>
<dbReference type="SUPFAM" id="SSF46689">
    <property type="entry name" value="Homeodomain-like"/>
    <property type="match status" value="1"/>
</dbReference>
<dbReference type="STRING" id="1758689.SGUI_0914"/>
<dbReference type="KEGG" id="serj:SGUI_0914"/>
<dbReference type="InterPro" id="IPR003012">
    <property type="entry name" value="Tet_transcr_reg_TetR"/>
</dbReference>
<feature type="region of interest" description="Disordered" evidence="5">
    <location>
        <begin position="193"/>
        <end position="214"/>
    </location>
</feature>
<dbReference type="SUPFAM" id="SSF48498">
    <property type="entry name" value="Tetracyclin repressor-like, C-terminal domain"/>
    <property type="match status" value="1"/>
</dbReference>
<dbReference type="Gene3D" id="1.10.10.60">
    <property type="entry name" value="Homeodomain-like"/>
    <property type="match status" value="1"/>
</dbReference>
<reference evidence="7 8" key="1">
    <citation type="submission" date="2016-03" db="EMBL/GenBank/DDBJ databases">
        <title>Shallow-sea hydrothermal system.</title>
        <authorList>
            <person name="Tang K."/>
        </authorList>
    </citation>
    <scope>NUCLEOTIDE SEQUENCE [LARGE SCALE GENOMIC DNA]</scope>
    <source>
        <strain evidence="7 8">JLT9</strain>
    </source>
</reference>
<dbReference type="PANTHER" id="PTHR30055:SF234">
    <property type="entry name" value="HTH-TYPE TRANSCRIPTIONAL REGULATOR BETI"/>
    <property type="match status" value="1"/>
</dbReference>
<evidence type="ECO:0000256" key="1">
    <source>
        <dbReference type="ARBA" id="ARBA00023015"/>
    </source>
</evidence>
<evidence type="ECO:0000313" key="7">
    <source>
        <dbReference type="EMBL" id="ANS78310.1"/>
    </source>
</evidence>
<dbReference type="Pfam" id="PF00440">
    <property type="entry name" value="TetR_N"/>
    <property type="match status" value="1"/>
</dbReference>
<dbReference type="PRINTS" id="PR00455">
    <property type="entry name" value="HTHTETR"/>
</dbReference>
<keyword evidence="2 4" id="KW-0238">DNA-binding</keyword>
<dbReference type="Proteomes" id="UP000092482">
    <property type="component" value="Chromosome"/>
</dbReference>
<feature type="DNA-binding region" description="H-T-H motif" evidence="4">
    <location>
        <begin position="36"/>
        <end position="55"/>
    </location>
</feature>
<evidence type="ECO:0000259" key="6">
    <source>
        <dbReference type="PROSITE" id="PS50977"/>
    </source>
</evidence>
<dbReference type="InterPro" id="IPR001647">
    <property type="entry name" value="HTH_TetR"/>
</dbReference>
<evidence type="ECO:0000256" key="5">
    <source>
        <dbReference type="SAM" id="MobiDB-lite"/>
    </source>
</evidence>
<dbReference type="Gene3D" id="1.10.357.10">
    <property type="entry name" value="Tetracycline Repressor, domain 2"/>
    <property type="match status" value="1"/>
</dbReference>
<evidence type="ECO:0000256" key="2">
    <source>
        <dbReference type="ARBA" id="ARBA00023125"/>
    </source>
</evidence>
<dbReference type="GO" id="GO:0000976">
    <property type="term" value="F:transcription cis-regulatory region binding"/>
    <property type="evidence" value="ECO:0007669"/>
    <property type="project" value="TreeGrafter"/>
</dbReference>
<dbReference type="InterPro" id="IPR009057">
    <property type="entry name" value="Homeodomain-like_sf"/>
</dbReference>
<dbReference type="InterPro" id="IPR050109">
    <property type="entry name" value="HTH-type_TetR-like_transc_reg"/>
</dbReference>
<dbReference type="PRINTS" id="PR00400">
    <property type="entry name" value="TETREPRESSOR"/>
</dbReference>
<feature type="domain" description="HTH tetR-type" evidence="6">
    <location>
        <begin position="13"/>
        <end position="73"/>
    </location>
</feature>
<sequence length="214" mass="22953">MVEPRRPGDPRVKITQESIADAALAMICEAGVESLTMRALAARLGVSAPALYHHVAGREALLDLVARRVPIDFDDAGETSLAGVTSFEEYVALSRPDALAMRDYYLARPGLARVMLDRVGGRGAGSVDDRDERTAPDVAALVRAGLDPDEAQRTFDTMARWVLAAIAAEHGSRPTRRADEAFEHGLDLLLAGLTTTAPQGSRRDGPEGSRPPRT</sequence>
<proteinExistence type="predicted"/>
<evidence type="ECO:0000313" key="8">
    <source>
        <dbReference type="Proteomes" id="UP000092482"/>
    </source>
</evidence>
<dbReference type="GO" id="GO:0045892">
    <property type="term" value="P:negative regulation of DNA-templated transcription"/>
    <property type="evidence" value="ECO:0007669"/>
    <property type="project" value="InterPro"/>
</dbReference>
<organism evidence="7 8">
    <name type="scientific">Serinicoccus hydrothermalis</name>
    <dbReference type="NCBI Taxonomy" id="1758689"/>
    <lineage>
        <taxon>Bacteria</taxon>
        <taxon>Bacillati</taxon>
        <taxon>Actinomycetota</taxon>
        <taxon>Actinomycetes</taxon>
        <taxon>Micrococcales</taxon>
        <taxon>Ornithinimicrobiaceae</taxon>
        <taxon>Serinicoccus</taxon>
    </lineage>
</organism>